<dbReference type="AlphaFoldDB" id="A0A9W6Z4K6"/>
<comment type="caution">
    <text evidence="1">The sequence shown here is derived from an EMBL/GenBank/DDBJ whole genome shotgun (WGS) entry which is preliminary data.</text>
</comment>
<evidence type="ECO:0000313" key="1">
    <source>
        <dbReference type="EMBL" id="GMG55664.1"/>
    </source>
</evidence>
<sequence>MGTIGVSDYFMCESSLKISILILPSYRGSSSQYSSETGFAAKEKSVPTWFELVTEIPIDCKFESSELEIYQKIKRNHLASGVYRRHFKHGLSLDDSGSFSGYPYGGGPGSTVANTVQTGSEPCEISVSTSVLYDGLVPFDDCLCHSDYYQNWSYDVSTSEFI</sequence>
<protein>
    <submittedName>
        <fullName evidence="1">Unnamed protein product</fullName>
    </submittedName>
</protein>
<evidence type="ECO:0000313" key="2">
    <source>
        <dbReference type="Proteomes" id="UP001165063"/>
    </source>
</evidence>
<reference evidence="1" key="1">
    <citation type="submission" date="2023-04" db="EMBL/GenBank/DDBJ databases">
        <title>Ambrosiozyma monospora NBRC 1965.</title>
        <authorList>
            <person name="Ichikawa N."/>
            <person name="Sato H."/>
            <person name="Tonouchi N."/>
        </authorList>
    </citation>
    <scope>NUCLEOTIDE SEQUENCE</scope>
    <source>
        <strain evidence="1">NBRC 1965</strain>
    </source>
</reference>
<gene>
    <name evidence="1" type="ORF">Amon01_000773700</name>
</gene>
<name>A0A9W6Z4K6_AMBMO</name>
<dbReference type="EMBL" id="BSXU01006017">
    <property type="protein sequence ID" value="GMG55664.1"/>
    <property type="molecule type" value="Genomic_DNA"/>
</dbReference>
<dbReference type="Proteomes" id="UP001165063">
    <property type="component" value="Unassembled WGS sequence"/>
</dbReference>
<keyword evidence="2" id="KW-1185">Reference proteome</keyword>
<accession>A0A9W6Z4K6</accession>
<organism evidence="1 2">
    <name type="scientific">Ambrosiozyma monospora</name>
    <name type="common">Yeast</name>
    <name type="synonym">Endomycopsis monosporus</name>
    <dbReference type="NCBI Taxonomy" id="43982"/>
    <lineage>
        <taxon>Eukaryota</taxon>
        <taxon>Fungi</taxon>
        <taxon>Dikarya</taxon>
        <taxon>Ascomycota</taxon>
        <taxon>Saccharomycotina</taxon>
        <taxon>Pichiomycetes</taxon>
        <taxon>Pichiales</taxon>
        <taxon>Pichiaceae</taxon>
        <taxon>Ambrosiozyma</taxon>
    </lineage>
</organism>
<proteinExistence type="predicted"/>